<keyword evidence="3" id="KW-1185">Reference proteome</keyword>
<sequence>MKRLLFFLAVVCCPFWMCGQKEGSKKFKDVLDLDAIKSDQEFYSQAIIQFQILQKILPKYSIIKHLPPKELTNLPLKRTTARDKPAFDIDNGAATVILFPNSDDSDDTNYETNPELNLLGVDRCEYKLPLSLSDLDGGFQFNHYMFKSSNEAAINAFGILKNGYESESIYIVIDYIQYKDNFCTGLPKIRYGVGIRSEIRISNWSNKTDIKESSLASLAANAEINSLKVNITVKTIGITGLGSKLNIPNNTSFNVDTYADYQKIIDFIRTFDEKKKDSKENKKLLSGKEAIYPASVDSTIVFKPQLIPVMDEYRTSITQSFKPYYAALEDLEKRLKKLRRAKGRYQKYIKGDTKIDTAMVTIYEEKINSVIKEMEIIRDRKENLLNANIYNGDLERYVKLLMILNRTSDKKIKEVVADTTQANKLINIKSNDVNSTFGLSDKRIEANYFKNEGYNFLIAKDINKAIDAFQKAEDTNNGHDNVYEILLYLKPIQKKGGTLDWKAIYNKMHVSFGWRMPREIKDKFKELEGVN</sequence>
<accession>A0A495M2Y4</accession>
<dbReference type="RefSeq" id="WP_147406633.1">
    <property type="nucleotide sequence ID" value="NZ_RBLC01000004.1"/>
</dbReference>
<organism evidence="2 3">
    <name type="scientific">Flavobacterium endophyticum</name>
    <dbReference type="NCBI Taxonomy" id="1540163"/>
    <lineage>
        <taxon>Bacteria</taxon>
        <taxon>Pseudomonadati</taxon>
        <taxon>Bacteroidota</taxon>
        <taxon>Flavobacteriia</taxon>
        <taxon>Flavobacteriales</taxon>
        <taxon>Flavobacteriaceae</taxon>
        <taxon>Flavobacterium</taxon>
    </lineage>
</organism>
<gene>
    <name evidence="2" type="ORF">CLV94_2785</name>
</gene>
<dbReference type="OrthoDB" id="1437645at2"/>
<evidence type="ECO:0000313" key="2">
    <source>
        <dbReference type="EMBL" id="RKS20406.1"/>
    </source>
</evidence>
<proteinExistence type="predicted"/>
<dbReference type="Proteomes" id="UP000277579">
    <property type="component" value="Unassembled WGS sequence"/>
</dbReference>
<comment type="caution">
    <text evidence="2">The sequence shown here is derived from an EMBL/GenBank/DDBJ whole genome shotgun (WGS) entry which is preliminary data.</text>
</comment>
<protein>
    <submittedName>
        <fullName evidence="2">Uncharacterized protein</fullName>
    </submittedName>
</protein>
<dbReference type="EMBL" id="RBLC01000004">
    <property type="protein sequence ID" value="RKS20406.1"/>
    <property type="molecule type" value="Genomic_DNA"/>
</dbReference>
<reference evidence="2 3" key="1">
    <citation type="submission" date="2018-10" db="EMBL/GenBank/DDBJ databases">
        <title>Genomic Encyclopedia of Archaeal and Bacterial Type Strains, Phase II (KMG-II): from individual species to whole genera.</title>
        <authorList>
            <person name="Goeker M."/>
        </authorList>
    </citation>
    <scope>NUCLEOTIDE SEQUENCE [LARGE SCALE GENOMIC DNA]</scope>
    <source>
        <strain evidence="2 3">DSM 29537</strain>
    </source>
</reference>
<name>A0A495M2Y4_9FLAO</name>
<keyword evidence="1" id="KW-0175">Coiled coil</keyword>
<feature type="coiled-coil region" evidence="1">
    <location>
        <begin position="328"/>
        <end position="387"/>
    </location>
</feature>
<dbReference type="AlphaFoldDB" id="A0A495M2Y4"/>
<evidence type="ECO:0000313" key="3">
    <source>
        <dbReference type="Proteomes" id="UP000277579"/>
    </source>
</evidence>
<evidence type="ECO:0000256" key="1">
    <source>
        <dbReference type="SAM" id="Coils"/>
    </source>
</evidence>